<organism evidence="1 2">
    <name type="scientific">Vigna unguiculata</name>
    <name type="common">Cowpea</name>
    <dbReference type="NCBI Taxonomy" id="3917"/>
    <lineage>
        <taxon>Eukaryota</taxon>
        <taxon>Viridiplantae</taxon>
        <taxon>Streptophyta</taxon>
        <taxon>Embryophyta</taxon>
        <taxon>Tracheophyta</taxon>
        <taxon>Spermatophyta</taxon>
        <taxon>Magnoliopsida</taxon>
        <taxon>eudicotyledons</taxon>
        <taxon>Gunneridae</taxon>
        <taxon>Pentapetalae</taxon>
        <taxon>rosids</taxon>
        <taxon>fabids</taxon>
        <taxon>Fabales</taxon>
        <taxon>Fabaceae</taxon>
        <taxon>Papilionoideae</taxon>
        <taxon>50 kb inversion clade</taxon>
        <taxon>NPAAA clade</taxon>
        <taxon>indigoferoid/millettioid clade</taxon>
        <taxon>Phaseoleae</taxon>
        <taxon>Vigna</taxon>
    </lineage>
</organism>
<proteinExistence type="predicted"/>
<dbReference type="EMBL" id="CP039351">
    <property type="protein sequence ID" value="QCE00080.1"/>
    <property type="molecule type" value="Genomic_DNA"/>
</dbReference>
<evidence type="ECO:0000313" key="1">
    <source>
        <dbReference type="EMBL" id="QCE00080.1"/>
    </source>
</evidence>
<dbReference type="Proteomes" id="UP000501690">
    <property type="component" value="Linkage Group LG7"/>
</dbReference>
<accession>A0A4D6MF69</accession>
<gene>
    <name evidence="1" type="ORF">DEO72_LG7g1366</name>
</gene>
<keyword evidence="2" id="KW-1185">Reference proteome</keyword>
<sequence>MAMVFAAVLARSRSRLHGEDDEKFVKWWMHGGRDWCTEGWFMHSPLATPLVRVFCWRDGGAVVALVQIWWLKLAAAFRSRREMVREVAMEVEGVLNAVVAASAMVMMRENARA</sequence>
<protein>
    <submittedName>
        <fullName evidence="1">Uncharacterized protein</fullName>
    </submittedName>
</protein>
<dbReference type="AlphaFoldDB" id="A0A4D6MF69"/>
<name>A0A4D6MF69_VIGUN</name>
<evidence type="ECO:0000313" key="2">
    <source>
        <dbReference type="Proteomes" id="UP000501690"/>
    </source>
</evidence>
<reference evidence="1 2" key="1">
    <citation type="submission" date="2019-04" db="EMBL/GenBank/DDBJ databases">
        <title>An improved genome assembly and genetic linkage map for asparagus bean, Vigna unguiculata ssp. sesquipedialis.</title>
        <authorList>
            <person name="Xia Q."/>
            <person name="Zhang R."/>
            <person name="Dong Y."/>
        </authorList>
    </citation>
    <scope>NUCLEOTIDE SEQUENCE [LARGE SCALE GENOMIC DNA]</scope>
    <source>
        <tissue evidence="1">Leaf</tissue>
    </source>
</reference>